<dbReference type="EMBL" id="BMJJ01000003">
    <property type="protein sequence ID" value="GGD15660.1"/>
    <property type="molecule type" value="Genomic_DNA"/>
</dbReference>
<evidence type="ECO:0000256" key="1">
    <source>
        <dbReference type="ARBA" id="ARBA00004370"/>
    </source>
</evidence>
<dbReference type="PROSITE" id="PS00078">
    <property type="entry name" value="COX2"/>
    <property type="match status" value="1"/>
</dbReference>
<dbReference type="InterPro" id="IPR002429">
    <property type="entry name" value="CcO_II-like_C"/>
</dbReference>
<dbReference type="GO" id="GO:0016020">
    <property type="term" value="C:membrane"/>
    <property type="evidence" value="ECO:0007669"/>
    <property type="project" value="UniProtKB-SubCell"/>
</dbReference>
<dbReference type="PROSITE" id="PS50857">
    <property type="entry name" value="COX2_CUA"/>
    <property type="match status" value="1"/>
</dbReference>
<comment type="similarity">
    <text evidence="2">Belongs to the cytochrome c oxidase subunit 2 family.</text>
</comment>
<dbReference type="PANTHER" id="PTHR22888">
    <property type="entry name" value="CYTOCHROME C OXIDASE, SUBUNIT II"/>
    <property type="match status" value="1"/>
</dbReference>
<feature type="transmembrane region" description="Helical" evidence="9">
    <location>
        <begin position="36"/>
        <end position="55"/>
    </location>
</feature>
<dbReference type="GO" id="GO:0004129">
    <property type="term" value="F:cytochrome-c oxidase activity"/>
    <property type="evidence" value="ECO:0007669"/>
    <property type="project" value="UniProtKB-EC"/>
</dbReference>
<organism evidence="11 12">
    <name type="scientific">Aureimonas glaciei</name>
    <dbReference type="NCBI Taxonomy" id="1776957"/>
    <lineage>
        <taxon>Bacteria</taxon>
        <taxon>Pseudomonadati</taxon>
        <taxon>Pseudomonadota</taxon>
        <taxon>Alphaproteobacteria</taxon>
        <taxon>Hyphomicrobiales</taxon>
        <taxon>Aurantimonadaceae</taxon>
        <taxon>Aureimonas</taxon>
    </lineage>
</organism>
<comment type="caution">
    <text evidence="11">The sequence shown here is derived from an EMBL/GenBank/DDBJ whole genome shotgun (WGS) entry which is preliminary data.</text>
</comment>
<keyword evidence="7 9" id="KW-0472">Membrane</keyword>
<keyword evidence="4" id="KW-0479">Metal-binding</keyword>
<dbReference type="GO" id="GO:0042773">
    <property type="term" value="P:ATP synthesis coupled electron transport"/>
    <property type="evidence" value="ECO:0007669"/>
    <property type="project" value="TreeGrafter"/>
</dbReference>
<keyword evidence="6" id="KW-0186">Copper</keyword>
<comment type="subcellular location">
    <subcellularLocation>
        <location evidence="1">Membrane</location>
    </subcellularLocation>
</comment>
<evidence type="ECO:0000256" key="9">
    <source>
        <dbReference type="SAM" id="Phobius"/>
    </source>
</evidence>
<evidence type="ECO:0000256" key="5">
    <source>
        <dbReference type="ARBA" id="ARBA00022982"/>
    </source>
</evidence>
<evidence type="ECO:0000313" key="12">
    <source>
        <dbReference type="Proteomes" id="UP000613160"/>
    </source>
</evidence>
<dbReference type="Proteomes" id="UP000613160">
    <property type="component" value="Unassembled WGS sequence"/>
</dbReference>
<accession>A0A916XVM3</accession>
<keyword evidence="5" id="KW-0249">Electron transport</keyword>
<evidence type="ECO:0000313" key="11">
    <source>
        <dbReference type="EMBL" id="GGD15660.1"/>
    </source>
</evidence>
<dbReference type="Gene3D" id="2.60.40.420">
    <property type="entry name" value="Cupredoxins - blue copper proteins"/>
    <property type="match status" value="1"/>
</dbReference>
<dbReference type="GO" id="GO:0005507">
    <property type="term" value="F:copper ion binding"/>
    <property type="evidence" value="ECO:0007669"/>
    <property type="project" value="InterPro"/>
</dbReference>
<proteinExistence type="inferred from homology"/>
<dbReference type="InterPro" id="IPR001505">
    <property type="entry name" value="Copper_CuA"/>
</dbReference>
<comment type="catalytic activity">
    <reaction evidence="8">
        <text>4 Fe(II)-[cytochrome c] + O2 + 8 H(+)(in) = 4 Fe(III)-[cytochrome c] + 2 H2O + 4 H(+)(out)</text>
        <dbReference type="Rhea" id="RHEA:11436"/>
        <dbReference type="Rhea" id="RHEA-COMP:10350"/>
        <dbReference type="Rhea" id="RHEA-COMP:14399"/>
        <dbReference type="ChEBI" id="CHEBI:15377"/>
        <dbReference type="ChEBI" id="CHEBI:15378"/>
        <dbReference type="ChEBI" id="CHEBI:15379"/>
        <dbReference type="ChEBI" id="CHEBI:29033"/>
        <dbReference type="ChEBI" id="CHEBI:29034"/>
        <dbReference type="EC" id="7.1.1.9"/>
    </reaction>
</comment>
<keyword evidence="3" id="KW-0813">Transport</keyword>
<evidence type="ECO:0000256" key="8">
    <source>
        <dbReference type="ARBA" id="ARBA00047816"/>
    </source>
</evidence>
<reference evidence="11" key="1">
    <citation type="journal article" date="2014" name="Int. J. Syst. Evol. Microbiol.">
        <title>Complete genome sequence of Corynebacterium casei LMG S-19264T (=DSM 44701T), isolated from a smear-ripened cheese.</title>
        <authorList>
            <consortium name="US DOE Joint Genome Institute (JGI-PGF)"/>
            <person name="Walter F."/>
            <person name="Albersmeier A."/>
            <person name="Kalinowski J."/>
            <person name="Ruckert C."/>
        </authorList>
    </citation>
    <scope>NUCLEOTIDE SEQUENCE</scope>
    <source>
        <strain evidence="11">CGMCC 1.15493</strain>
    </source>
</reference>
<dbReference type="InterPro" id="IPR008972">
    <property type="entry name" value="Cupredoxin"/>
</dbReference>
<name>A0A916XVM3_9HYPH</name>
<dbReference type="SUPFAM" id="SSF49503">
    <property type="entry name" value="Cupredoxins"/>
    <property type="match status" value="1"/>
</dbReference>
<evidence type="ECO:0000259" key="10">
    <source>
        <dbReference type="PROSITE" id="PS50857"/>
    </source>
</evidence>
<protein>
    <recommendedName>
        <fullName evidence="10">Cytochrome oxidase subunit II copper A binding domain-containing protein</fullName>
    </recommendedName>
</protein>
<dbReference type="AlphaFoldDB" id="A0A916XVM3"/>
<evidence type="ECO:0000256" key="3">
    <source>
        <dbReference type="ARBA" id="ARBA00022448"/>
    </source>
</evidence>
<evidence type="ECO:0000256" key="6">
    <source>
        <dbReference type="ARBA" id="ARBA00023008"/>
    </source>
</evidence>
<dbReference type="PANTHER" id="PTHR22888:SF9">
    <property type="entry name" value="CYTOCHROME C OXIDASE SUBUNIT 2"/>
    <property type="match status" value="1"/>
</dbReference>
<reference evidence="11" key="2">
    <citation type="submission" date="2020-09" db="EMBL/GenBank/DDBJ databases">
        <authorList>
            <person name="Sun Q."/>
            <person name="Zhou Y."/>
        </authorList>
    </citation>
    <scope>NUCLEOTIDE SEQUENCE</scope>
    <source>
        <strain evidence="11">CGMCC 1.15493</strain>
    </source>
</reference>
<gene>
    <name evidence="11" type="ORF">GCM10011335_18090</name>
</gene>
<keyword evidence="9" id="KW-0812">Transmembrane</keyword>
<sequence length="192" mass="20152">MLSGATAIFLFVMGLVAFSLLRPGRGASIPPQRWLVWGGLAFPGVVLTALLVFALTTGERLLPHPGSGATVVEAVPRQFSWTFRYPGGAETENVLHLPVGRPVDIRVIGTDVIHSFWVPRLGGKIDAIPGHVNTIRLEADRAGTFGGVCSEFCGVGHTTMTFKAIAHEAAAFEAALAAASREAGAPAKEATP</sequence>
<evidence type="ECO:0000256" key="2">
    <source>
        <dbReference type="ARBA" id="ARBA00007866"/>
    </source>
</evidence>
<keyword evidence="12" id="KW-1185">Reference proteome</keyword>
<dbReference type="Pfam" id="PF00116">
    <property type="entry name" value="COX2"/>
    <property type="match status" value="1"/>
</dbReference>
<feature type="domain" description="Cytochrome oxidase subunit II copper A binding" evidence="10">
    <location>
        <begin position="67"/>
        <end position="178"/>
    </location>
</feature>
<dbReference type="InterPro" id="IPR045187">
    <property type="entry name" value="CcO_II"/>
</dbReference>
<evidence type="ECO:0000256" key="4">
    <source>
        <dbReference type="ARBA" id="ARBA00022723"/>
    </source>
</evidence>
<keyword evidence="9" id="KW-1133">Transmembrane helix</keyword>
<evidence type="ECO:0000256" key="7">
    <source>
        <dbReference type="ARBA" id="ARBA00023136"/>
    </source>
</evidence>